<evidence type="ECO:0000256" key="3">
    <source>
        <dbReference type="ARBA" id="ARBA00022490"/>
    </source>
</evidence>
<dbReference type="AlphaFoldDB" id="A0AAP0CTZ9"/>
<evidence type="ECO:0000313" key="7">
    <source>
        <dbReference type="Proteomes" id="UP001408789"/>
    </source>
</evidence>
<dbReference type="SUPFAM" id="SSF48371">
    <property type="entry name" value="ARM repeat"/>
    <property type="match status" value="1"/>
</dbReference>
<keyword evidence="3" id="KW-0963">Cytoplasm</keyword>
<dbReference type="InterPro" id="IPR011989">
    <property type="entry name" value="ARM-like"/>
</dbReference>
<dbReference type="Gene3D" id="1.25.10.10">
    <property type="entry name" value="Leucine-rich Repeat Variant"/>
    <property type="match status" value="1"/>
</dbReference>
<evidence type="ECO:0000256" key="4">
    <source>
        <dbReference type="ARBA" id="ARBA00022737"/>
    </source>
</evidence>
<evidence type="ECO:0000313" key="6">
    <source>
        <dbReference type="EMBL" id="KAK9060573.1"/>
    </source>
</evidence>
<reference evidence="6 7" key="1">
    <citation type="submission" date="2024-04" db="EMBL/GenBank/DDBJ databases">
        <title>The reference genome of an endangered Asteraceae, Deinandra increscens subsp. villosa, native to the Central Coast of California.</title>
        <authorList>
            <person name="Guilliams M."/>
            <person name="Hasenstab-Lehman K."/>
            <person name="Meyer R."/>
            <person name="Mcevoy S."/>
        </authorList>
    </citation>
    <scope>NUCLEOTIDE SEQUENCE [LARGE SCALE GENOMIC DNA]</scope>
    <source>
        <tissue evidence="6">Leaf</tissue>
    </source>
</reference>
<evidence type="ECO:0000256" key="1">
    <source>
        <dbReference type="ARBA" id="ARBA00004496"/>
    </source>
</evidence>
<organism evidence="6 7">
    <name type="scientific">Deinandra increscens subsp. villosa</name>
    <dbReference type="NCBI Taxonomy" id="3103831"/>
    <lineage>
        <taxon>Eukaryota</taxon>
        <taxon>Viridiplantae</taxon>
        <taxon>Streptophyta</taxon>
        <taxon>Embryophyta</taxon>
        <taxon>Tracheophyta</taxon>
        <taxon>Spermatophyta</taxon>
        <taxon>Magnoliopsida</taxon>
        <taxon>eudicotyledons</taxon>
        <taxon>Gunneridae</taxon>
        <taxon>Pentapetalae</taxon>
        <taxon>asterids</taxon>
        <taxon>campanulids</taxon>
        <taxon>Asterales</taxon>
        <taxon>Asteraceae</taxon>
        <taxon>Asteroideae</taxon>
        <taxon>Heliantheae alliance</taxon>
        <taxon>Madieae</taxon>
        <taxon>Madiinae</taxon>
        <taxon>Deinandra</taxon>
    </lineage>
</organism>
<dbReference type="GO" id="GO:0005737">
    <property type="term" value="C:cytoplasm"/>
    <property type="evidence" value="ECO:0007669"/>
    <property type="project" value="UniProtKB-SubCell"/>
</dbReference>
<keyword evidence="2" id="KW-0813">Transport</keyword>
<protein>
    <submittedName>
        <fullName evidence="6">Uncharacterized protein</fullName>
    </submittedName>
</protein>
<name>A0AAP0CTZ9_9ASTR</name>
<dbReference type="Proteomes" id="UP001408789">
    <property type="component" value="Unassembled WGS sequence"/>
</dbReference>
<gene>
    <name evidence="6" type="ORF">SSX86_021279</name>
</gene>
<accession>A0AAP0CTZ9</accession>
<evidence type="ECO:0000256" key="5">
    <source>
        <dbReference type="ARBA" id="ARBA00022927"/>
    </source>
</evidence>
<dbReference type="EMBL" id="JBCNJP010000020">
    <property type="protein sequence ID" value="KAK9060573.1"/>
    <property type="molecule type" value="Genomic_DNA"/>
</dbReference>
<dbReference type="GO" id="GO:0006606">
    <property type="term" value="P:protein import into nucleus"/>
    <property type="evidence" value="ECO:0007669"/>
    <property type="project" value="InterPro"/>
</dbReference>
<proteinExistence type="predicted"/>
<sequence>MDGLDGKSKRTKRTAPRSDDIYLKLLVKVMTKSLEQVVSMVLNSFQDPHPRARWSAINAVGQLSTDLGPELQNKYHHLVLPALASQWMIIIILGCRFAHAASAVLNFSENCTPELLNPYLDGIVGKLLVLLQNAKQMVQEGALTALASVADSSQVNQH</sequence>
<comment type="caution">
    <text evidence="6">The sequence shown here is derived from an EMBL/GenBank/DDBJ whole genome shotgun (WGS) entry which is preliminary data.</text>
</comment>
<keyword evidence="5" id="KW-0653">Protein transport</keyword>
<evidence type="ECO:0000256" key="2">
    <source>
        <dbReference type="ARBA" id="ARBA00022448"/>
    </source>
</evidence>
<keyword evidence="4" id="KW-0677">Repeat</keyword>
<dbReference type="InterPro" id="IPR016024">
    <property type="entry name" value="ARM-type_fold"/>
</dbReference>
<dbReference type="Pfam" id="PF13513">
    <property type="entry name" value="HEAT_EZ"/>
    <property type="match status" value="1"/>
</dbReference>
<dbReference type="InterPro" id="IPR040122">
    <property type="entry name" value="Importin_beta"/>
</dbReference>
<comment type="subcellular location">
    <subcellularLocation>
        <location evidence="1">Cytoplasm</location>
    </subcellularLocation>
</comment>
<dbReference type="PANTHER" id="PTHR10527">
    <property type="entry name" value="IMPORTIN BETA"/>
    <property type="match status" value="1"/>
</dbReference>
<keyword evidence="7" id="KW-1185">Reference proteome</keyword>